<dbReference type="RefSeq" id="WP_377429789.1">
    <property type="nucleotide sequence ID" value="NZ_JBHSPR010000044.1"/>
</dbReference>
<keyword evidence="2" id="KW-1185">Reference proteome</keyword>
<sequence length="128" mass="14644">MINTENIRATVDLIEREANEKKRFNMKTWGQSNGSYRTDPEICGTQMCFAGWAVVASGGKLRTFTEQYGDETFYGTEFVTESGRTVQNVADYAAEWLGLPDVRIFFETDIRDVHELRVALKARYEVDV</sequence>
<gene>
    <name evidence="1" type="ORF">ACFP2T_35790</name>
</gene>
<organism evidence="1 2">
    <name type="scientific">Plantactinospora solaniradicis</name>
    <dbReference type="NCBI Taxonomy" id="1723736"/>
    <lineage>
        <taxon>Bacteria</taxon>
        <taxon>Bacillati</taxon>
        <taxon>Actinomycetota</taxon>
        <taxon>Actinomycetes</taxon>
        <taxon>Micromonosporales</taxon>
        <taxon>Micromonosporaceae</taxon>
        <taxon>Plantactinospora</taxon>
    </lineage>
</organism>
<reference evidence="2" key="1">
    <citation type="journal article" date="2019" name="Int. J. Syst. Evol. Microbiol.">
        <title>The Global Catalogue of Microorganisms (GCM) 10K type strain sequencing project: providing services to taxonomists for standard genome sequencing and annotation.</title>
        <authorList>
            <consortium name="The Broad Institute Genomics Platform"/>
            <consortium name="The Broad Institute Genome Sequencing Center for Infectious Disease"/>
            <person name="Wu L."/>
            <person name="Ma J."/>
        </authorList>
    </citation>
    <scope>NUCLEOTIDE SEQUENCE [LARGE SCALE GENOMIC DNA]</scope>
    <source>
        <strain evidence="2">ZS-35-S2</strain>
    </source>
</reference>
<name>A0ABW1KKK0_9ACTN</name>
<comment type="caution">
    <text evidence="1">The sequence shown here is derived from an EMBL/GenBank/DDBJ whole genome shotgun (WGS) entry which is preliminary data.</text>
</comment>
<accession>A0ABW1KKK0</accession>
<dbReference type="EMBL" id="JBHSPR010000044">
    <property type="protein sequence ID" value="MFC6021519.1"/>
    <property type="molecule type" value="Genomic_DNA"/>
</dbReference>
<evidence type="ECO:0000313" key="1">
    <source>
        <dbReference type="EMBL" id="MFC6021519.1"/>
    </source>
</evidence>
<proteinExistence type="predicted"/>
<protein>
    <submittedName>
        <fullName evidence="1">Uncharacterized protein</fullName>
    </submittedName>
</protein>
<dbReference type="Proteomes" id="UP001596203">
    <property type="component" value="Unassembled WGS sequence"/>
</dbReference>
<evidence type="ECO:0000313" key="2">
    <source>
        <dbReference type="Proteomes" id="UP001596203"/>
    </source>
</evidence>